<evidence type="ECO:0000256" key="3">
    <source>
        <dbReference type="ARBA" id="ARBA00023026"/>
    </source>
</evidence>
<feature type="domain" description="LysM" evidence="7">
    <location>
        <begin position="163"/>
        <end position="209"/>
    </location>
</feature>
<evidence type="ECO:0000259" key="7">
    <source>
        <dbReference type="PROSITE" id="PS51782"/>
    </source>
</evidence>
<name>A0A439CXY3_9PEZI</name>
<comment type="similarity">
    <text evidence="4">Belongs to the secreted LysM effector family.</text>
</comment>
<evidence type="ECO:0000313" key="8">
    <source>
        <dbReference type="EMBL" id="RWA06976.1"/>
    </source>
</evidence>
<dbReference type="SUPFAM" id="SSF54106">
    <property type="entry name" value="LysM domain"/>
    <property type="match status" value="3"/>
</dbReference>
<keyword evidence="3" id="KW-0843">Virulence</keyword>
<dbReference type="PANTHER" id="PTHR34997">
    <property type="entry name" value="AM15"/>
    <property type="match status" value="1"/>
</dbReference>
<dbReference type="Gene3D" id="3.10.350.10">
    <property type="entry name" value="LysM domain"/>
    <property type="match status" value="4"/>
</dbReference>
<evidence type="ECO:0000256" key="2">
    <source>
        <dbReference type="ARBA" id="ARBA00022729"/>
    </source>
</evidence>
<dbReference type="InterPro" id="IPR036779">
    <property type="entry name" value="LysM_dom_sf"/>
</dbReference>
<reference evidence="8 9" key="1">
    <citation type="submission" date="2018-12" db="EMBL/GenBank/DDBJ databases">
        <title>Draft genome sequence of Xylaria grammica IHI A82.</title>
        <authorList>
            <person name="Buettner E."/>
            <person name="Kellner H."/>
        </authorList>
    </citation>
    <scope>NUCLEOTIDE SEQUENCE [LARGE SCALE GENOMIC DNA]</scope>
    <source>
        <strain evidence="8 9">IHI A82</strain>
    </source>
</reference>
<keyword evidence="1" id="KW-0147">Chitin-binding</keyword>
<feature type="region of interest" description="Disordered" evidence="5">
    <location>
        <begin position="105"/>
        <end position="152"/>
    </location>
</feature>
<dbReference type="CDD" id="cd00118">
    <property type="entry name" value="LysM"/>
    <property type="match status" value="2"/>
</dbReference>
<comment type="caution">
    <text evidence="8">The sequence shown here is derived from an EMBL/GenBank/DDBJ whole genome shotgun (WGS) entry which is preliminary data.</text>
</comment>
<dbReference type="PANTHER" id="PTHR34997:SF2">
    <property type="entry name" value="LYSM DOMAIN-CONTAINING PROTEIN-RELATED"/>
    <property type="match status" value="1"/>
</dbReference>
<dbReference type="EMBL" id="RYZI01000292">
    <property type="protein sequence ID" value="RWA06976.1"/>
    <property type="molecule type" value="Genomic_DNA"/>
</dbReference>
<dbReference type="Pfam" id="PF01476">
    <property type="entry name" value="LysM"/>
    <property type="match status" value="3"/>
</dbReference>
<evidence type="ECO:0000256" key="6">
    <source>
        <dbReference type="SAM" id="SignalP"/>
    </source>
</evidence>
<feature type="signal peptide" evidence="6">
    <location>
        <begin position="1"/>
        <end position="18"/>
    </location>
</feature>
<dbReference type="InterPro" id="IPR018392">
    <property type="entry name" value="LysM"/>
</dbReference>
<evidence type="ECO:0000256" key="4">
    <source>
        <dbReference type="ARBA" id="ARBA00044955"/>
    </source>
</evidence>
<sequence length="392" mass="40747">MKPFTLLSSALALSLAEAYLVAPPGTAAPGASSQCSEWIEMSYGLTCAIIERIYGITAAEFEAWNPYVTQLGSSCKMLVGFDYCVQINFVSVSVSTSTRTTLVPPSTWVPGNTATPTVSATTTEDTTTTTSVTRTTPSMTSSSGTSTTTLTPTQSGMASNCNSFYLVAADDSCYDIATSHGTTPDQFYDWNPAVGSDCAGLWPDYYVCVGIPGSSTSVSTRMTSASATSTTTSGNGISTPTPIQSDIVSDCDSFYLVVADDGCYDVAKSNGITTAQFYAWNPSVGSDCAGLWPDYYVCVGTAGSSIISTSTTKTPPTTTSAGNGISIPTPTQSGVASNCNNFYLVVADDGCYDIATSHGITPAQFYAWNPAVGSDCAGLWPDYYVCVGTTAS</sequence>
<organism evidence="8 9">
    <name type="scientific">Xylaria grammica</name>
    <dbReference type="NCBI Taxonomy" id="363999"/>
    <lineage>
        <taxon>Eukaryota</taxon>
        <taxon>Fungi</taxon>
        <taxon>Dikarya</taxon>
        <taxon>Ascomycota</taxon>
        <taxon>Pezizomycotina</taxon>
        <taxon>Sordariomycetes</taxon>
        <taxon>Xylariomycetidae</taxon>
        <taxon>Xylariales</taxon>
        <taxon>Xylariaceae</taxon>
        <taxon>Xylaria</taxon>
    </lineage>
</organism>
<feature type="compositionally biased region" description="Low complexity" evidence="5">
    <location>
        <begin position="113"/>
        <end position="152"/>
    </location>
</feature>
<evidence type="ECO:0000256" key="5">
    <source>
        <dbReference type="SAM" id="MobiDB-lite"/>
    </source>
</evidence>
<dbReference type="InterPro" id="IPR052210">
    <property type="entry name" value="LysM1-like"/>
</dbReference>
<dbReference type="SMART" id="SM00257">
    <property type="entry name" value="LysM"/>
    <property type="match status" value="3"/>
</dbReference>
<evidence type="ECO:0000256" key="1">
    <source>
        <dbReference type="ARBA" id="ARBA00022669"/>
    </source>
</evidence>
<dbReference type="GO" id="GO:0008061">
    <property type="term" value="F:chitin binding"/>
    <property type="evidence" value="ECO:0007669"/>
    <property type="project" value="UniProtKB-KW"/>
</dbReference>
<dbReference type="STRING" id="363999.A0A439CXY3"/>
<evidence type="ECO:0000313" key="9">
    <source>
        <dbReference type="Proteomes" id="UP000286045"/>
    </source>
</evidence>
<dbReference type="PROSITE" id="PS51782">
    <property type="entry name" value="LYSM"/>
    <property type="match status" value="3"/>
</dbReference>
<protein>
    <recommendedName>
        <fullName evidence="7">LysM domain-containing protein</fullName>
    </recommendedName>
</protein>
<feature type="domain" description="LysM" evidence="7">
    <location>
        <begin position="341"/>
        <end position="387"/>
    </location>
</feature>
<feature type="chain" id="PRO_5019233539" description="LysM domain-containing protein" evidence="6">
    <location>
        <begin position="19"/>
        <end position="392"/>
    </location>
</feature>
<keyword evidence="2 6" id="KW-0732">Signal</keyword>
<feature type="domain" description="LysM" evidence="7">
    <location>
        <begin position="253"/>
        <end position="299"/>
    </location>
</feature>
<proteinExistence type="inferred from homology"/>
<dbReference type="Proteomes" id="UP000286045">
    <property type="component" value="Unassembled WGS sequence"/>
</dbReference>
<keyword evidence="9" id="KW-1185">Reference proteome</keyword>
<accession>A0A439CXY3</accession>
<gene>
    <name evidence="8" type="ORF">EKO27_g8135</name>
</gene>
<dbReference type="AlphaFoldDB" id="A0A439CXY3"/>